<comment type="caution">
    <text evidence="1">The sequence shown here is derived from an EMBL/GenBank/DDBJ whole genome shotgun (WGS) entry which is preliminary data.</text>
</comment>
<reference evidence="1 2" key="1">
    <citation type="submission" date="2019-10" db="EMBL/GenBank/DDBJ databases">
        <title>Alkaliphilus serpentinus sp. nov. and Alkaliphilus pronyensis sp. nov., two novel anaerobic alkaliphilic species isolated from the serpentinized-hosted hydrothermal field of the Prony Bay (New Caledonia).</title>
        <authorList>
            <person name="Postec A."/>
        </authorList>
    </citation>
    <scope>NUCLEOTIDE SEQUENCE [LARGE SCALE GENOMIC DNA]</scope>
    <source>
        <strain evidence="1 2">LacV</strain>
    </source>
</reference>
<dbReference type="RefSeq" id="WP_151861676.1">
    <property type="nucleotide sequence ID" value="NZ_WBZC01000043.1"/>
</dbReference>
<dbReference type="AlphaFoldDB" id="A0A6I0EZX1"/>
<proteinExistence type="predicted"/>
<organism evidence="1 2">
    <name type="scientific">Alkaliphilus pronyensis</name>
    <dbReference type="NCBI Taxonomy" id="1482732"/>
    <lineage>
        <taxon>Bacteria</taxon>
        <taxon>Bacillati</taxon>
        <taxon>Bacillota</taxon>
        <taxon>Clostridia</taxon>
        <taxon>Peptostreptococcales</taxon>
        <taxon>Natronincolaceae</taxon>
        <taxon>Alkaliphilus</taxon>
    </lineage>
</organism>
<dbReference type="EMBL" id="WBZC01000043">
    <property type="protein sequence ID" value="KAB3532932.1"/>
    <property type="molecule type" value="Genomic_DNA"/>
</dbReference>
<keyword evidence="2" id="KW-1185">Reference proteome</keyword>
<gene>
    <name evidence="1" type="ORF">F8154_11060</name>
</gene>
<accession>A0A6I0EZX1</accession>
<evidence type="ECO:0000313" key="1">
    <source>
        <dbReference type="EMBL" id="KAB3532932.1"/>
    </source>
</evidence>
<name>A0A6I0EZX1_9FIRM</name>
<dbReference type="Proteomes" id="UP000432715">
    <property type="component" value="Unassembled WGS sequence"/>
</dbReference>
<sequence>MAKKDERYYRKQYKNQKILRRDKETLKAMTKCHYLAKEHFDRMKFSNKSLNRFLKMGVIESVEKIDKHSNDTVQLYRLTDYGKDYYRREINPQESFYSSTGHEHDLRVADVYTELYSTGVPFEWKTERELQQDFKDRIDEIRERDYNQAEQMLNDYRAGVYSSPDFAYSIGGETVMVEVITGSGTYTESHIQAKTDFGNQLGHTVQFIK</sequence>
<evidence type="ECO:0000313" key="2">
    <source>
        <dbReference type="Proteomes" id="UP000432715"/>
    </source>
</evidence>
<protein>
    <submittedName>
        <fullName evidence="1">Uncharacterized protein</fullName>
    </submittedName>
</protein>